<evidence type="ECO:0000313" key="1">
    <source>
        <dbReference type="EMBL" id="PIY61714.1"/>
    </source>
</evidence>
<gene>
    <name evidence="1" type="ORF">COY93_04890</name>
</gene>
<comment type="caution">
    <text evidence="1">The sequence shown here is derived from an EMBL/GenBank/DDBJ whole genome shotgun (WGS) entry which is preliminary data.</text>
</comment>
<proteinExistence type="predicted"/>
<evidence type="ECO:0000313" key="2">
    <source>
        <dbReference type="Proteomes" id="UP000230973"/>
    </source>
</evidence>
<dbReference type="EMBL" id="PFLC01000064">
    <property type="protein sequence ID" value="PIY61714.1"/>
    <property type="molecule type" value="Genomic_DNA"/>
</dbReference>
<accession>A0A2M7Q9F6</accession>
<organism evidence="1 2">
    <name type="scientific">Candidatus Uhrbacteria bacterium CG_4_10_14_0_8_um_filter_58_22</name>
    <dbReference type="NCBI Taxonomy" id="1975029"/>
    <lineage>
        <taxon>Bacteria</taxon>
        <taxon>Candidatus Uhriibacteriota</taxon>
    </lineage>
</organism>
<reference evidence="2" key="1">
    <citation type="submission" date="2017-09" db="EMBL/GenBank/DDBJ databases">
        <title>Depth-based differentiation of microbial function through sediment-hosted aquifers and enrichment of novel symbionts in the deep terrestrial subsurface.</title>
        <authorList>
            <person name="Probst A.J."/>
            <person name="Ladd B."/>
            <person name="Jarett J.K."/>
            <person name="Geller-Mcgrath D.E."/>
            <person name="Sieber C.M.K."/>
            <person name="Emerson J.B."/>
            <person name="Anantharaman K."/>
            <person name="Thomas B.C."/>
            <person name="Malmstrom R."/>
            <person name="Stieglmeier M."/>
            <person name="Klingl A."/>
            <person name="Woyke T."/>
            <person name="Ryan C.M."/>
            <person name="Banfield J.F."/>
        </authorList>
    </citation>
    <scope>NUCLEOTIDE SEQUENCE [LARGE SCALE GENOMIC DNA]</scope>
</reference>
<name>A0A2M7Q9F6_9BACT</name>
<sequence>MKKYVNVTCLDTSQGKTKVIATAVLNENGTITFEGQTDIFPEEIATLGGKTVTPADGLAYLLALPSVLDSAYATAGDVEEDRELPNAA</sequence>
<dbReference type="AlphaFoldDB" id="A0A2M7Q9F6"/>
<protein>
    <submittedName>
        <fullName evidence="1">Uncharacterized protein</fullName>
    </submittedName>
</protein>
<dbReference type="Proteomes" id="UP000230973">
    <property type="component" value="Unassembled WGS sequence"/>
</dbReference>